<dbReference type="HAMAP" id="MF_01942">
    <property type="entry name" value="Lipid_A_LpxL_LpxP"/>
    <property type="match status" value="1"/>
</dbReference>
<dbReference type="NCBIfam" id="TIGR02207">
    <property type="entry name" value="lipid_A_htrB"/>
    <property type="match status" value="1"/>
</dbReference>
<evidence type="ECO:0000256" key="8">
    <source>
        <dbReference type="ARBA" id="ARBA00023315"/>
    </source>
</evidence>
<comment type="pathway">
    <text evidence="9">Bacterial outer membrane biogenesis; lipopolysaccharide biosynthesis.</text>
</comment>
<sequence length="309" mass="35527">MSKFIPPTFKKAFLHPRYWPTLMMISILYLISWLPYFIQFRMGQGVGWLAFRLASRRRETVKRNLELCFPDMSEPERDALIHKNQENTGLALFETGMAWFWPDLRVQRHVEVEGIEHIKKLQAEGKGVLLIAIHSMNLELGARAFGLSTPGVGVYRPNNNPCFDYFQYKGRSRSNKDMIDRKDVKGMLRALRKGELVWYAPDHDYGRRRSTFAPLFAVENACTTTGTSLLVDASGCAAVPFAMIRNSDSGKYTLKIFPPLDAFPHKDLDAAAAYVNKAVERSIMEAPEQYLWLHRRFKTRPEGEPSLYK</sequence>
<comment type="caution">
    <text evidence="10">The sequence shown here is derived from an EMBL/GenBank/DDBJ whole genome shotgun (WGS) entry which is preliminary data.</text>
</comment>
<keyword evidence="5 9" id="KW-0448">Lipopolysaccharide biosynthesis</keyword>
<name>A0A2T3JIT3_9GAMM</name>
<dbReference type="PANTHER" id="PTHR30606">
    <property type="entry name" value="LIPID A BIOSYNTHESIS LAUROYL ACYLTRANSFERASE"/>
    <property type="match status" value="1"/>
</dbReference>
<feature type="short sequence motif" description="HXXXXD motif" evidence="9">
    <location>
        <begin position="134"/>
        <end position="139"/>
    </location>
</feature>
<dbReference type="GO" id="GO:0009245">
    <property type="term" value="P:lipid A biosynthetic process"/>
    <property type="evidence" value="ECO:0007669"/>
    <property type="project" value="InterPro"/>
</dbReference>
<dbReference type="Pfam" id="PF03279">
    <property type="entry name" value="Lip_A_acyltrans"/>
    <property type="match status" value="1"/>
</dbReference>
<dbReference type="GO" id="GO:0036104">
    <property type="term" value="P:Kdo2-lipid A biosynthetic process"/>
    <property type="evidence" value="ECO:0007669"/>
    <property type="project" value="UniProtKB-UniRule"/>
</dbReference>
<evidence type="ECO:0000256" key="4">
    <source>
        <dbReference type="ARBA" id="ARBA00022692"/>
    </source>
</evidence>
<dbReference type="EC" id="2.3.1.241" evidence="9"/>
<dbReference type="GO" id="GO:0005886">
    <property type="term" value="C:plasma membrane"/>
    <property type="evidence" value="ECO:0007669"/>
    <property type="project" value="UniProtKB-SubCell"/>
</dbReference>
<dbReference type="UniPathway" id="UPA00360">
    <property type="reaction ID" value="UER00485"/>
</dbReference>
<dbReference type="RefSeq" id="WP_107242650.1">
    <property type="nucleotide sequence ID" value="NZ_PYMJ01000008.1"/>
</dbReference>
<keyword evidence="7 9" id="KW-0472">Membrane</keyword>
<reference evidence="10 11" key="1">
    <citation type="submission" date="2018-01" db="EMBL/GenBank/DDBJ databases">
        <title>Whole genome sequencing of Histamine producing bacteria.</title>
        <authorList>
            <person name="Butler K."/>
        </authorList>
    </citation>
    <scope>NUCLEOTIDE SEQUENCE [LARGE SCALE GENOMIC DNA]</scope>
    <source>
        <strain evidence="10 11">JCM 12947</strain>
    </source>
</reference>
<evidence type="ECO:0000256" key="6">
    <source>
        <dbReference type="ARBA" id="ARBA00022989"/>
    </source>
</evidence>
<comment type="subcellular location">
    <subcellularLocation>
        <location evidence="9">Cell inner membrane</location>
        <topology evidence="9">Single-pass membrane protein</topology>
    </subcellularLocation>
</comment>
<dbReference type="OrthoDB" id="9803456at2"/>
<keyword evidence="2 9" id="KW-0997">Cell inner membrane</keyword>
<comment type="catalytic activity">
    <reaction evidence="9">
        <text>an alpha-Kdo-(2-&gt;4)-alpha-Kdo-(2-&gt;6)-lipid IVA + a fatty acyl-[ACP] = an alpha-Kdo-(2-&gt;4)-alpha-Kdo-(2-&gt;6)-(acyl)-lipid IVA + holo-[ACP]</text>
        <dbReference type="Rhea" id="RHEA:69396"/>
        <dbReference type="Rhea" id="RHEA-COMP:9685"/>
        <dbReference type="Rhea" id="RHEA-COMP:14125"/>
        <dbReference type="ChEBI" id="CHEBI:64479"/>
        <dbReference type="ChEBI" id="CHEBI:138651"/>
        <dbReference type="ChEBI" id="CHEBI:176429"/>
        <dbReference type="ChEBI" id="CHEBI:176430"/>
        <dbReference type="EC" id="2.3.1.241"/>
    </reaction>
</comment>
<dbReference type="GO" id="GO:0009103">
    <property type="term" value="P:lipopolysaccharide biosynthetic process"/>
    <property type="evidence" value="ECO:0007669"/>
    <property type="project" value="UniProtKB-UniRule"/>
</dbReference>
<dbReference type="CDD" id="cd07984">
    <property type="entry name" value="LPLAT_LABLAT-like"/>
    <property type="match status" value="1"/>
</dbReference>
<protein>
    <recommendedName>
        <fullName evidence="9">Lipid A biosynthesis acyltransferase</fullName>
        <ecNumber evidence="9">2.3.1.241</ecNumber>
    </recommendedName>
    <alternativeName>
        <fullName evidence="9">Kdo(2)-lipid IV(A) acyltransferase</fullName>
    </alternativeName>
</protein>
<dbReference type="EMBL" id="PYMJ01000008">
    <property type="protein sequence ID" value="PSU48902.1"/>
    <property type="molecule type" value="Genomic_DNA"/>
</dbReference>
<evidence type="ECO:0000256" key="7">
    <source>
        <dbReference type="ARBA" id="ARBA00023136"/>
    </source>
</evidence>
<gene>
    <name evidence="9" type="primary">lpxL</name>
    <name evidence="10" type="ORF">C9J12_10405</name>
</gene>
<dbReference type="PANTHER" id="PTHR30606:SF9">
    <property type="entry name" value="LIPID A BIOSYNTHESIS LAUROYLTRANSFERASE"/>
    <property type="match status" value="1"/>
</dbReference>
<evidence type="ECO:0000313" key="10">
    <source>
        <dbReference type="EMBL" id="PSU48902.1"/>
    </source>
</evidence>
<dbReference type="GO" id="GO:0008913">
    <property type="term" value="F:Kdo2-lipid IVA acyltransferase activity"/>
    <property type="evidence" value="ECO:0007669"/>
    <property type="project" value="UniProtKB-EC"/>
</dbReference>
<keyword evidence="8 9" id="KW-0012">Acyltransferase</keyword>
<accession>A0A2T3JIT3</accession>
<dbReference type="InterPro" id="IPR011920">
    <property type="entry name" value="Lipid_A_LpxL_LpxP"/>
</dbReference>
<evidence type="ECO:0000256" key="1">
    <source>
        <dbReference type="ARBA" id="ARBA00022475"/>
    </source>
</evidence>
<proteinExistence type="inferred from homology"/>
<organism evidence="10 11">
    <name type="scientific">Photobacterium frigidiphilum</name>
    <dbReference type="NCBI Taxonomy" id="264736"/>
    <lineage>
        <taxon>Bacteria</taxon>
        <taxon>Pseudomonadati</taxon>
        <taxon>Pseudomonadota</taxon>
        <taxon>Gammaproteobacteria</taxon>
        <taxon>Vibrionales</taxon>
        <taxon>Vibrionaceae</taxon>
        <taxon>Photobacterium</taxon>
    </lineage>
</organism>
<dbReference type="Proteomes" id="UP000240987">
    <property type="component" value="Unassembled WGS sequence"/>
</dbReference>
<dbReference type="InterPro" id="IPR004960">
    <property type="entry name" value="LipA_acyltrans"/>
</dbReference>
<dbReference type="AlphaFoldDB" id="A0A2T3JIT3"/>
<keyword evidence="1 9" id="KW-1003">Cell membrane</keyword>
<evidence type="ECO:0000256" key="3">
    <source>
        <dbReference type="ARBA" id="ARBA00022679"/>
    </source>
</evidence>
<evidence type="ECO:0000256" key="2">
    <source>
        <dbReference type="ARBA" id="ARBA00022519"/>
    </source>
</evidence>
<keyword evidence="4 9" id="KW-0812">Transmembrane</keyword>
<comment type="similarity">
    <text evidence="9">Belongs to the LpxL/LpxM/LpxP family.</text>
</comment>
<dbReference type="UniPathway" id="UPA00030"/>
<dbReference type="NCBIfam" id="NF005340">
    <property type="entry name" value="PRK06860.1"/>
    <property type="match status" value="1"/>
</dbReference>
<feature type="transmembrane region" description="Helical" evidence="9">
    <location>
        <begin position="18"/>
        <end position="38"/>
    </location>
</feature>
<evidence type="ECO:0000256" key="5">
    <source>
        <dbReference type="ARBA" id="ARBA00022985"/>
    </source>
</evidence>
<evidence type="ECO:0000256" key="9">
    <source>
        <dbReference type="HAMAP-Rule" id="MF_01942"/>
    </source>
</evidence>
<keyword evidence="11" id="KW-1185">Reference proteome</keyword>
<keyword evidence="6 9" id="KW-1133">Transmembrane helix</keyword>
<comment type="pathway">
    <text evidence="9">Glycolipid biosynthesis; KDO(2)-lipid A biosynthesis; KDO(2)-lipid A from CMP-3-deoxy-D-manno-octulosonate and lipid IV(A): step 3/4.</text>
</comment>
<evidence type="ECO:0000313" key="11">
    <source>
        <dbReference type="Proteomes" id="UP000240987"/>
    </source>
</evidence>
<keyword evidence="3 9" id="KW-0808">Transferase</keyword>
<dbReference type="PIRSF" id="PIRSF026649">
    <property type="entry name" value="MsbB"/>
    <property type="match status" value="1"/>
</dbReference>
<comment type="function">
    <text evidence="9">Catalyzes the transfer of an acyl chain from an acyl-[acyl-carrier-protein] (ACP) to a Kdo(2)-lipid IV(A) to form a Kdo(2)-(acyl)-lipid IV(A).</text>
</comment>